<comment type="similarity">
    <text evidence="1">Belongs to the FAM154 family.</text>
</comment>
<dbReference type="PANTHER" id="PTHR31516">
    <property type="entry name" value="STABILIZER OF AXONEMAL MICROTUBULES 2"/>
    <property type="match status" value="1"/>
</dbReference>
<dbReference type="STRING" id="46835.A0A504Y9P8"/>
<dbReference type="AlphaFoldDB" id="A0A504Y9P8"/>
<proteinExistence type="inferred from homology"/>
<keyword evidence="3" id="KW-1185">Reference proteome</keyword>
<comment type="caution">
    <text evidence="2">The sequence shown here is derived from an EMBL/GenBank/DDBJ whole genome shotgun (WGS) entry which is preliminary data.</text>
</comment>
<dbReference type="Pfam" id="PF05217">
    <property type="entry name" value="SAXO1-2"/>
    <property type="match status" value="1"/>
</dbReference>
<sequence>MVGPELCICQMCNCGRHRCPHNARKSESTGPCGVSEYTTKYIPYNAKPTESCKPPPRGFDASGTMASETTQRVDYIPHPLSMQASCKKESHYEPSTVAFDGLSTYNSEFIPKERCPVALIKPKIQRNVVAKFEGEPTYRTDYRQWNVEARKPQAATEWIRPTVRFNGMATYTSDYTGHFTKPPQSCKPIYLYNRSETPMADITDYREAYRKHSVTGRVIPIVNKDCTTKSTAPMESISTQMQDYGWKTSVPPQSCKPAHCGIQSKEPFANDTTNRTDFREWPSCQILTHPTNPSESYQPPKGKMSGDTTYMTDYIPQACSRTQALGPKHNRQVDLPPFEGNSDYRDSYRAWSVAPRTRGCAPSNIYRSPSVPFEGHSTSKQHYVPHWGHHPAESCKPQLQPMSSELAFDDATMYRVEYTPKRLEPCPASLLDTKKSSYRFERQNEQGHMIYYRDVEEGTGFHPKADQLDNSAAVSTAVAVVN</sequence>
<organism evidence="2 3">
    <name type="scientific">Fasciola gigantica</name>
    <name type="common">Giant liver fluke</name>
    <dbReference type="NCBI Taxonomy" id="46835"/>
    <lineage>
        <taxon>Eukaryota</taxon>
        <taxon>Metazoa</taxon>
        <taxon>Spiralia</taxon>
        <taxon>Lophotrochozoa</taxon>
        <taxon>Platyhelminthes</taxon>
        <taxon>Trematoda</taxon>
        <taxon>Digenea</taxon>
        <taxon>Plagiorchiida</taxon>
        <taxon>Echinostomata</taxon>
        <taxon>Echinostomatoidea</taxon>
        <taxon>Fasciolidae</taxon>
        <taxon>Fasciola</taxon>
    </lineage>
</organism>
<evidence type="ECO:0008006" key="4">
    <source>
        <dbReference type="Google" id="ProtNLM"/>
    </source>
</evidence>
<dbReference type="GO" id="GO:0005879">
    <property type="term" value="C:axonemal microtubule"/>
    <property type="evidence" value="ECO:0007669"/>
    <property type="project" value="TreeGrafter"/>
</dbReference>
<dbReference type="PANTHER" id="PTHR31516:SF17">
    <property type="entry name" value="STABILIZER OF AXONEMAL MICROTUBULES 2"/>
    <property type="match status" value="1"/>
</dbReference>
<dbReference type="InterPro" id="IPR033336">
    <property type="entry name" value="SAXO1/2"/>
</dbReference>
<dbReference type="GO" id="GO:0008017">
    <property type="term" value="F:microtubule binding"/>
    <property type="evidence" value="ECO:0007669"/>
    <property type="project" value="InterPro"/>
</dbReference>
<protein>
    <recommendedName>
        <fullName evidence="4">Stabilizer of axonemal microtubules 2</fullName>
    </recommendedName>
</protein>
<evidence type="ECO:0000256" key="1">
    <source>
        <dbReference type="ARBA" id="ARBA00008738"/>
    </source>
</evidence>
<dbReference type="Proteomes" id="UP000316759">
    <property type="component" value="Unassembled WGS sequence"/>
</dbReference>
<name>A0A504Y9P8_FASGI</name>
<dbReference type="EMBL" id="SUNJ01013944">
    <property type="protein sequence ID" value="TPP56895.1"/>
    <property type="molecule type" value="Genomic_DNA"/>
</dbReference>
<evidence type="ECO:0000313" key="3">
    <source>
        <dbReference type="Proteomes" id="UP000316759"/>
    </source>
</evidence>
<reference evidence="2 3" key="1">
    <citation type="submission" date="2019-04" db="EMBL/GenBank/DDBJ databases">
        <title>Annotation for the trematode Fasciola gigantica.</title>
        <authorList>
            <person name="Choi Y.-J."/>
        </authorList>
    </citation>
    <scope>NUCLEOTIDE SEQUENCE [LARGE SCALE GENOMIC DNA]</scope>
    <source>
        <strain evidence="2">Uganda_cow_1</strain>
    </source>
</reference>
<dbReference type="GO" id="GO:0036126">
    <property type="term" value="C:sperm flagellum"/>
    <property type="evidence" value="ECO:0007669"/>
    <property type="project" value="TreeGrafter"/>
</dbReference>
<evidence type="ECO:0000313" key="2">
    <source>
        <dbReference type="EMBL" id="TPP56895.1"/>
    </source>
</evidence>
<dbReference type="GO" id="GO:0036064">
    <property type="term" value="C:ciliary basal body"/>
    <property type="evidence" value="ECO:0007669"/>
    <property type="project" value="TreeGrafter"/>
</dbReference>
<dbReference type="OrthoDB" id="365640at2759"/>
<gene>
    <name evidence="2" type="ORF">FGIG_00157</name>
</gene>
<dbReference type="GO" id="GO:0005814">
    <property type="term" value="C:centriole"/>
    <property type="evidence" value="ECO:0007669"/>
    <property type="project" value="TreeGrafter"/>
</dbReference>
<accession>A0A504Y9P8</accession>